<dbReference type="InterPro" id="IPR037525">
    <property type="entry name" value="Velvet_dom"/>
</dbReference>
<sequence>MPGRMRRNSACDHIYLETDRKPCTNGTMGDIRIAVQPPERTQAGTCLWPPIIAEQTVRDADSGVDYFATAAVMDRQGSVVDGHLAGTKAASRSPIAASKPGRETFVFPFTDLAISQPGAYVIRVDVYKFLQGDPAGATLVEQLETNVVCVGSSPVSPGSPSTDEQSLLRRVRDAGISMATEP</sequence>
<accession>A0A0F7ZVD3</accession>
<gene>
    <name evidence="2" type="ORF">HIM_04142</name>
</gene>
<evidence type="ECO:0000313" key="2">
    <source>
        <dbReference type="EMBL" id="KJZ76413.1"/>
    </source>
</evidence>
<proteinExistence type="predicted"/>
<keyword evidence="3" id="KW-1185">Reference proteome</keyword>
<dbReference type="Proteomes" id="UP000054481">
    <property type="component" value="Unassembled WGS sequence"/>
</dbReference>
<name>A0A0F7ZVD3_9HYPO</name>
<protein>
    <recommendedName>
        <fullName evidence="1">Velvet domain-containing protein</fullName>
    </recommendedName>
</protein>
<reference evidence="2 3" key="1">
    <citation type="journal article" date="2014" name="Genome Biol. Evol.">
        <title>Comparative genomics and transcriptomics analyses reveal divergent lifestyle features of nematode endoparasitic fungus Hirsutella minnesotensis.</title>
        <authorList>
            <person name="Lai Y."/>
            <person name="Liu K."/>
            <person name="Zhang X."/>
            <person name="Zhang X."/>
            <person name="Li K."/>
            <person name="Wang N."/>
            <person name="Shu C."/>
            <person name="Wu Y."/>
            <person name="Wang C."/>
            <person name="Bushley K.E."/>
            <person name="Xiang M."/>
            <person name="Liu X."/>
        </authorList>
    </citation>
    <scope>NUCLEOTIDE SEQUENCE [LARGE SCALE GENOMIC DNA]</scope>
    <source>
        <strain evidence="2 3">3608</strain>
    </source>
</reference>
<evidence type="ECO:0000259" key="1">
    <source>
        <dbReference type="PROSITE" id="PS51821"/>
    </source>
</evidence>
<dbReference type="AlphaFoldDB" id="A0A0F7ZVD3"/>
<dbReference type="PROSITE" id="PS51821">
    <property type="entry name" value="VELVET"/>
    <property type="match status" value="1"/>
</dbReference>
<dbReference type="InterPro" id="IPR038491">
    <property type="entry name" value="Velvet_dom_sf"/>
</dbReference>
<dbReference type="OrthoDB" id="5399926at2759"/>
<dbReference type="Gene3D" id="2.60.40.3960">
    <property type="entry name" value="Velvet domain"/>
    <property type="match status" value="1"/>
</dbReference>
<organism evidence="2 3">
    <name type="scientific">Hirsutella minnesotensis 3608</name>
    <dbReference type="NCBI Taxonomy" id="1043627"/>
    <lineage>
        <taxon>Eukaryota</taxon>
        <taxon>Fungi</taxon>
        <taxon>Dikarya</taxon>
        <taxon>Ascomycota</taxon>
        <taxon>Pezizomycotina</taxon>
        <taxon>Sordariomycetes</taxon>
        <taxon>Hypocreomycetidae</taxon>
        <taxon>Hypocreales</taxon>
        <taxon>Ophiocordycipitaceae</taxon>
        <taxon>Hirsutella</taxon>
    </lineage>
</organism>
<dbReference type="EMBL" id="KQ030511">
    <property type="protein sequence ID" value="KJZ76413.1"/>
    <property type="molecule type" value="Genomic_DNA"/>
</dbReference>
<feature type="domain" description="Velvet" evidence="1">
    <location>
        <begin position="1"/>
        <end position="181"/>
    </location>
</feature>
<evidence type="ECO:0000313" key="3">
    <source>
        <dbReference type="Proteomes" id="UP000054481"/>
    </source>
</evidence>